<geneLocation type="mitochondrion" evidence="3"/>
<dbReference type="Proteomes" id="UP000290189">
    <property type="component" value="Unassembled WGS sequence"/>
</dbReference>
<keyword evidence="4" id="KW-1185">Reference proteome</keyword>
<evidence type="ECO:0000313" key="2">
    <source>
        <dbReference type="EMBL" id="CEO97780.1"/>
    </source>
</evidence>
<feature type="region of interest" description="Disordered" evidence="1">
    <location>
        <begin position="23"/>
        <end position="44"/>
    </location>
</feature>
<evidence type="ECO:0000313" key="3">
    <source>
        <dbReference type="EMBL" id="SPQ98327.1"/>
    </source>
</evidence>
<dbReference type="OrthoDB" id="10255118at2759"/>
<evidence type="ECO:0000256" key="1">
    <source>
        <dbReference type="SAM" id="MobiDB-lite"/>
    </source>
</evidence>
<sequence>MARQTRARQVTIDALFVQRKRTRRDLPKAAKSTKTSPPVKDAPVTLDLPCKDRRPLATPAPVEIDPLHHAVEFIGSCSSDRDLITALHRDGIDGVPESLVGRVRTQLENCGTSLSTVGAMCGACDRQSALATICTHCRGTDVYIGRDQLPFQFVGVSRELIQGRTASAALRGLDAALRLLLNEANKATASFDTHGGDALFLFRFLAQRASDERVRVTALQLLKRVMARWDERHPSLSLRKGKHAHHHVLCFAEAVHAKLFLCDPATLPDLRDQLREALAGFRLQELIAFVPGQLLYLPDGVCGNCLKKNNLKKSTLCASCSREISPAIDYQSMFFALVWSGLFRNLDVDLKASDHCCRVEDILHHMGSLRPYRSVDDIGHSSFMGQAYFVTHLIFVMSDWGAHRLDPSLFAEEVVFIISNIETAIRLGDPELVGEFIHSLRILGASDADYAVRRGVGYLLQKERSLKGKGSWVKPNRPFYQVYHSIYCAIIGLVEIDCHPVAALPDPSWRRHFL</sequence>
<gene>
    <name evidence="2" type="ORF">PBRA_005894</name>
    <name evidence="3" type="ORF">PLBR_LOCUS5542</name>
</gene>
<dbReference type="AlphaFoldDB" id="A0A0G4IR84"/>
<accession>A0A0G4IR84</accession>
<proteinExistence type="predicted"/>
<organism evidence="2 4">
    <name type="scientific">Plasmodiophora brassicae</name>
    <name type="common">Clubroot disease agent</name>
    <dbReference type="NCBI Taxonomy" id="37360"/>
    <lineage>
        <taxon>Eukaryota</taxon>
        <taxon>Sar</taxon>
        <taxon>Rhizaria</taxon>
        <taxon>Endomyxa</taxon>
        <taxon>Phytomyxea</taxon>
        <taxon>Plasmodiophorida</taxon>
        <taxon>Plasmodiophoridae</taxon>
        <taxon>Plasmodiophora</taxon>
    </lineage>
</organism>
<reference evidence="3 5" key="2">
    <citation type="submission" date="2018-03" db="EMBL/GenBank/DDBJ databases">
        <authorList>
            <person name="Fogelqvist J."/>
        </authorList>
    </citation>
    <scope>NUCLEOTIDE SEQUENCE [LARGE SCALE GENOMIC DNA]</scope>
</reference>
<dbReference type="EMBL" id="OVEO01000009">
    <property type="protein sequence ID" value="SPQ98327.1"/>
    <property type="molecule type" value="Genomic_DNA"/>
</dbReference>
<evidence type="ECO:0000313" key="5">
    <source>
        <dbReference type="Proteomes" id="UP000290189"/>
    </source>
</evidence>
<dbReference type="Proteomes" id="UP000039324">
    <property type="component" value="Unassembled WGS sequence"/>
</dbReference>
<keyword evidence="3" id="KW-0496">Mitochondrion</keyword>
<dbReference type="EMBL" id="CDSF01000080">
    <property type="protein sequence ID" value="CEO97780.1"/>
    <property type="molecule type" value="Genomic_DNA"/>
</dbReference>
<protein>
    <submittedName>
        <fullName evidence="2">Uncharacterized protein</fullName>
    </submittedName>
</protein>
<name>A0A0G4IR84_PLABS</name>
<evidence type="ECO:0000313" key="4">
    <source>
        <dbReference type="Proteomes" id="UP000039324"/>
    </source>
</evidence>
<reference evidence="2 4" key="1">
    <citation type="submission" date="2015-02" db="EMBL/GenBank/DDBJ databases">
        <authorList>
            <person name="Chooi Y.-H."/>
        </authorList>
    </citation>
    <scope>NUCLEOTIDE SEQUENCE [LARGE SCALE GENOMIC DNA]</scope>
    <source>
        <strain evidence="2">E3</strain>
    </source>
</reference>